<dbReference type="CDD" id="cd07185">
    <property type="entry name" value="OmpA_C-like"/>
    <property type="match status" value="1"/>
</dbReference>
<dbReference type="Pfam" id="PF00691">
    <property type="entry name" value="OmpA"/>
    <property type="match status" value="1"/>
</dbReference>
<keyword evidence="3" id="KW-0998">Cell outer membrane</keyword>
<dbReference type="PANTHER" id="PTHR30329">
    <property type="entry name" value="STATOR ELEMENT OF FLAGELLAR MOTOR COMPLEX"/>
    <property type="match status" value="1"/>
</dbReference>
<name>A0ABW3NSC5_9FLAO</name>
<gene>
    <name evidence="6" type="ORF">ACFQ3Q_06040</name>
</gene>
<evidence type="ECO:0000256" key="4">
    <source>
        <dbReference type="PROSITE-ProRule" id="PRU00473"/>
    </source>
</evidence>
<accession>A0ABW3NSC5</accession>
<dbReference type="InterPro" id="IPR036737">
    <property type="entry name" value="OmpA-like_sf"/>
</dbReference>
<organism evidence="6 7">
    <name type="scientific">Salegentibacter chungangensis</name>
    <dbReference type="NCBI Taxonomy" id="1335724"/>
    <lineage>
        <taxon>Bacteria</taxon>
        <taxon>Pseudomonadati</taxon>
        <taxon>Bacteroidota</taxon>
        <taxon>Flavobacteriia</taxon>
        <taxon>Flavobacteriales</taxon>
        <taxon>Flavobacteriaceae</taxon>
        <taxon>Salegentibacter</taxon>
    </lineage>
</organism>
<evidence type="ECO:0000256" key="3">
    <source>
        <dbReference type="ARBA" id="ARBA00023237"/>
    </source>
</evidence>
<sequence length="519" mass="58086">MAQSQMKVIPEGSYLINMGLSPQTHSNALKPYGLLYDLLNNYQVEVEWVIRPGKKKDETDFAHDDTAYRSGSFVIPVSYISDEVAQRIREWEKKGVAGSYSKSSMNLPVFTSLSVAPKWTLDKENGSIALPFFQAAEIPSSAYGGSSSEGWKDPSELGVCDDIFVMPHADPKFETHKNLYFWNRDYKGAIWAGCRAVSTLENIKGRDADENKGSGKLIQLNFLSAGFAGAPSAGLVPYYDHRNATPPYTHLFPHDPVAQYLGSTDKAHLNGSERVYFPKAINLWREETKRLVIDPDAPDIPSKSKGEAAMIVYGHAFGNPRNGMVMYEGGHSIYGSGPEYIAAMRAFFNWSFYTTEIKRKENLIKFQAYGKDKTIVAARVGDDLTRVLNLDPIHFDLDKAQIRENDKEGLEAIVQFMKEHPALLLDIRSHTDSRAADAYNLELSRERVKATIAYFTAQGIDAERLSGRGYGETELLNDCSNGKPCSERKHELNRRSEFILSIDCRLYAELGENARLSAE</sequence>
<dbReference type="RefSeq" id="WP_380743925.1">
    <property type="nucleotide sequence ID" value="NZ_JBHTLI010000001.1"/>
</dbReference>
<feature type="domain" description="OmpA-like" evidence="5">
    <location>
        <begin position="382"/>
        <end position="504"/>
    </location>
</feature>
<protein>
    <submittedName>
        <fullName evidence="6">OmpA family protein</fullName>
    </submittedName>
</protein>
<evidence type="ECO:0000256" key="1">
    <source>
        <dbReference type="ARBA" id="ARBA00004442"/>
    </source>
</evidence>
<evidence type="ECO:0000256" key="2">
    <source>
        <dbReference type="ARBA" id="ARBA00023136"/>
    </source>
</evidence>
<comment type="caution">
    <text evidence="6">The sequence shown here is derived from an EMBL/GenBank/DDBJ whole genome shotgun (WGS) entry which is preliminary data.</text>
</comment>
<keyword evidence="7" id="KW-1185">Reference proteome</keyword>
<dbReference type="InterPro" id="IPR050330">
    <property type="entry name" value="Bact_OuterMem_StrucFunc"/>
</dbReference>
<dbReference type="Proteomes" id="UP001597131">
    <property type="component" value="Unassembled WGS sequence"/>
</dbReference>
<reference evidence="7" key="1">
    <citation type="journal article" date="2019" name="Int. J. Syst. Evol. Microbiol.">
        <title>The Global Catalogue of Microorganisms (GCM) 10K type strain sequencing project: providing services to taxonomists for standard genome sequencing and annotation.</title>
        <authorList>
            <consortium name="The Broad Institute Genomics Platform"/>
            <consortium name="The Broad Institute Genome Sequencing Center for Infectious Disease"/>
            <person name="Wu L."/>
            <person name="Ma J."/>
        </authorList>
    </citation>
    <scope>NUCLEOTIDE SEQUENCE [LARGE SCALE GENOMIC DNA]</scope>
    <source>
        <strain evidence="7">CCUG 64793</strain>
    </source>
</reference>
<evidence type="ECO:0000313" key="6">
    <source>
        <dbReference type="EMBL" id="MFD1095299.1"/>
    </source>
</evidence>
<evidence type="ECO:0000313" key="7">
    <source>
        <dbReference type="Proteomes" id="UP001597131"/>
    </source>
</evidence>
<dbReference type="PROSITE" id="PS51123">
    <property type="entry name" value="OMPA_2"/>
    <property type="match status" value="1"/>
</dbReference>
<comment type="subcellular location">
    <subcellularLocation>
        <location evidence="1">Cell outer membrane</location>
    </subcellularLocation>
</comment>
<dbReference type="PANTHER" id="PTHR30329:SF21">
    <property type="entry name" value="LIPOPROTEIN YIAD-RELATED"/>
    <property type="match status" value="1"/>
</dbReference>
<evidence type="ECO:0000259" key="5">
    <source>
        <dbReference type="PROSITE" id="PS51123"/>
    </source>
</evidence>
<dbReference type="EMBL" id="JBHTLI010000001">
    <property type="protein sequence ID" value="MFD1095299.1"/>
    <property type="molecule type" value="Genomic_DNA"/>
</dbReference>
<dbReference type="PRINTS" id="PR01021">
    <property type="entry name" value="OMPADOMAIN"/>
</dbReference>
<dbReference type="SUPFAM" id="SSF103088">
    <property type="entry name" value="OmpA-like"/>
    <property type="match status" value="1"/>
</dbReference>
<dbReference type="InterPro" id="IPR006664">
    <property type="entry name" value="OMP_bac"/>
</dbReference>
<proteinExistence type="predicted"/>
<dbReference type="InterPro" id="IPR006665">
    <property type="entry name" value="OmpA-like"/>
</dbReference>
<dbReference type="Gene3D" id="3.30.1330.60">
    <property type="entry name" value="OmpA-like domain"/>
    <property type="match status" value="1"/>
</dbReference>
<keyword evidence="2 4" id="KW-0472">Membrane</keyword>